<organism evidence="3 4">
    <name type="scientific">Phormidium tenue NIES-30</name>
    <dbReference type="NCBI Taxonomy" id="549789"/>
    <lineage>
        <taxon>Bacteria</taxon>
        <taxon>Bacillati</taxon>
        <taxon>Cyanobacteriota</taxon>
        <taxon>Cyanophyceae</taxon>
        <taxon>Oscillatoriophycideae</taxon>
        <taxon>Oscillatoriales</taxon>
        <taxon>Oscillatoriaceae</taxon>
        <taxon>Phormidium</taxon>
    </lineage>
</organism>
<dbReference type="OrthoDB" id="417673at2"/>
<gene>
    <name evidence="3" type="ORF">NIES30_19130</name>
</gene>
<dbReference type="EMBL" id="MRCG01000016">
    <property type="protein sequence ID" value="OKH45643.1"/>
    <property type="molecule type" value="Genomic_DNA"/>
</dbReference>
<feature type="compositionally biased region" description="Polar residues" evidence="1">
    <location>
        <begin position="59"/>
        <end position="77"/>
    </location>
</feature>
<feature type="compositionally biased region" description="Basic and acidic residues" evidence="1">
    <location>
        <begin position="45"/>
        <end position="54"/>
    </location>
</feature>
<proteinExistence type="predicted"/>
<keyword evidence="4" id="KW-1185">Reference proteome</keyword>
<dbReference type="Proteomes" id="UP000185557">
    <property type="component" value="Unassembled WGS sequence"/>
</dbReference>
<dbReference type="STRING" id="549789.NIES30_19130"/>
<dbReference type="RefSeq" id="WP_073610047.1">
    <property type="nucleotide sequence ID" value="NZ_MRCG01000016.1"/>
</dbReference>
<evidence type="ECO:0000313" key="4">
    <source>
        <dbReference type="Proteomes" id="UP000185557"/>
    </source>
</evidence>
<evidence type="ECO:0000313" key="3">
    <source>
        <dbReference type="EMBL" id="OKH45643.1"/>
    </source>
</evidence>
<feature type="signal peptide" evidence="2">
    <location>
        <begin position="1"/>
        <end position="34"/>
    </location>
</feature>
<protein>
    <recommendedName>
        <fullName evidence="5">Collagen-like protein</fullName>
    </recommendedName>
</protein>
<keyword evidence="2" id="KW-0732">Signal</keyword>
<feature type="compositionally biased region" description="Gly residues" evidence="1">
    <location>
        <begin position="110"/>
        <end position="121"/>
    </location>
</feature>
<evidence type="ECO:0000256" key="1">
    <source>
        <dbReference type="SAM" id="MobiDB-lite"/>
    </source>
</evidence>
<dbReference type="AlphaFoldDB" id="A0A1U7J131"/>
<reference evidence="3 4" key="1">
    <citation type="submission" date="2016-11" db="EMBL/GenBank/DDBJ databases">
        <title>Draft Genome Sequences of Nine Cyanobacterial Strains from Diverse Habitats.</title>
        <authorList>
            <person name="Zhu T."/>
            <person name="Hou S."/>
            <person name="Lu X."/>
            <person name="Hess W.R."/>
        </authorList>
    </citation>
    <scope>NUCLEOTIDE SEQUENCE [LARGE SCALE GENOMIC DNA]</scope>
    <source>
        <strain evidence="3 4">NIES-30</strain>
    </source>
</reference>
<evidence type="ECO:0008006" key="5">
    <source>
        <dbReference type="Google" id="ProtNLM"/>
    </source>
</evidence>
<feature type="chain" id="PRO_5013250898" description="Collagen-like protein" evidence="2">
    <location>
        <begin position="35"/>
        <end position="461"/>
    </location>
</feature>
<accession>A0A1U7J131</accession>
<evidence type="ECO:0000256" key="2">
    <source>
        <dbReference type="SAM" id="SignalP"/>
    </source>
</evidence>
<name>A0A1U7J131_9CYAN</name>
<sequence>MKRALAFALAPLCLGIAATLPLSGLNGCSMLAWAQETRTYGSDGSDGRSGRSGRDGTAGPSQTTVADGTAASFSLTGSDGEDGEHGENGYRPRCGGQPRNVDYNLRAPDGGDGGDGGSGGSGGIGGNLTVYYGDRAALQRLSVDARGGRFGRGGRGGSGTMGCRCDLRDWEIQTCTGTPGQPDYQCGANRYRCYDGRSGDNGSFGRDGAVGADGQVWIVNQLEPLLGENSAMAVGLQTLASQPVRLSRNLWAEKSGANALLAPGSRVNDIYREYTGRVEGDVSLNWQAPRPLGSFAGGDVRTEIQPDGALIATFPDSLWADYTTSREADQLTITVTNAVRASDVTRLASGGVQGSGANLKAVVLDLAGESAYLTTQFRLTLRTTDGDPRDDRRPRYVTVYDDVVPAELVSLTGNRFELALGRLPIDRGPLTRGTYAQIEITAVRSLGTNRAEQAISWQGQF</sequence>
<feature type="region of interest" description="Disordered" evidence="1">
    <location>
        <begin position="39"/>
        <end position="121"/>
    </location>
</feature>
<comment type="caution">
    <text evidence="3">The sequence shown here is derived from an EMBL/GenBank/DDBJ whole genome shotgun (WGS) entry which is preliminary data.</text>
</comment>